<dbReference type="AlphaFoldDB" id="A0A1G8GVW0"/>
<dbReference type="RefSeq" id="WP_089856172.1">
    <property type="nucleotide sequence ID" value="NZ_FNDW01000003.1"/>
</dbReference>
<sequence length="324" mass="37598">MKILYAFQGTGNGHVARAQEIVPILKKYASVETLISGHQSQLKADFDVNYQHKGISLLYDKTGGLSYKKTFTENSFVEAFKAIRGIDLSQYDLIINDYEPLTGWACKLKNHPMIELSHQASMLFKETPKPEKRDFFGELVLKYYVPSKRRIGFHFESYHPQIKKPVIRKKIRNLNPDKKSFYLVYLPSFSDENIIKVLTQIPVEWKVFSKYSNLQFREKNVEVFPIDEFQYLRAFENCDGILCNAGFESPAEALFMDKKLFVIPIHNQYEQECNACALDKMGIPNSKVLKLEEIQDWVASDQHLKVDYPNDIENIILNEVLCFV</sequence>
<accession>A0A1G8GVW0</accession>
<evidence type="ECO:0000313" key="1">
    <source>
        <dbReference type="EMBL" id="SDH98499.1"/>
    </source>
</evidence>
<name>A0A1G8GVW0_9FLAO</name>
<dbReference type="Gene3D" id="3.40.50.2000">
    <property type="entry name" value="Glycogen Phosphorylase B"/>
    <property type="match status" value="1"/>
</dbReference>
<dbReference type="EMBL" id="FNDW01000003">
    <property type="protein sequence ID" value="SDH98499.1"/>
    <property type="molecule type" value="Genomic_DNA"/>
</dbReference>
<proteinExistence type="predicted"/>
<organism evidence="1 2">
    <name type="scientific">Chryseobacterium taeanense</name>
    <dbReference type="NCBI Taxonomy" id="311334"/>
    <lineage>
        <taxon>Bacteria</taxon>
        <taxon>Pseudomonadati</taxon>
        <taxon>Bacteroidota</taxon>
        <taxon>Flavobacteriia</taxon>
        <taxon>Flavobacteriales</taxon>
        <taxon>Weeksellaceae</taxon>
        <taxon>Chryseobacterium group</taxon>
        <taxon>Chryseobacterium</taxon>
    </lineage>
</organism>
<keyword evidence="2" id="KW-1185">Reference proteome</keyword>
<reference evidence="2" key="1">
    <citation type="submission" date="2016-10" db="EMBL/GenBank/DDBJ databases">
        <authorList>
            <person name="Varghese N."/>
            <person name="Submissions S."/>
        </authorList>
    </citation>
    <scope>NUCLEOTIDE SEQUENCE [LARGE SCALE GENOMIC DNA]</scope>
    <source>
        <strain evidence="2">DSM 17071</strain>
    </source>
</reference>
<evidence type="ECO:0000313" key="2">
    <source>
        <dbReference type="Proteomes" id="UP000198869"/>
    </source>
</evidence>
<gene>
    <name evidence="1" type="ORF">SAMN05421846_103131</name>
</gene>
<dbReference type="Pfam" id="PF13528">
    <property type="entry name" value="Glyco_trans_1_3"/>
    <property type="match status" value="1"/>
</dbReference>
<dbReference type="STRING" id="311334.SAMN05421846_103131"/>
<dbReference type="Proteomes" id="UP000198869">
    <property type="component" value="Unassembled WGS sequence"/>
</dbReference>
<protein>
    <recommendedName>
        <fullName evidence="3">Glycosyl transferase</fullName>
    </recommendedName>
</protein>
<dbReference type="OrthoDB" id="9793805at2"/>
<dbReference type="SUPFAM" id="SSF53756">
    <property type="entry name" value="UDP-Glycosyltransferase/glycogen phosphorylase"/>
    <property type="match status" value="1"/>
</dbReference>
<evidence type="ECO:0008006" key="3">
    <source>
        <dbReference type="Google" id="ProtNLM"/>
    </source>
</evidence>